<keyword evidence="7 8" id="KW-0349">Heme</keyword>
<dbReference type="InterPro" id="IPR001128">
    <property type="entry name" value="Cyt_P450"/>
</dbReference>
<dbReference type="InterPro" id="IPR002401">
    <property type="entry name" value="Cyt_P450_E_grp-I"/>
</dbReference>
<evidence type="ECO:0000256" key="2">
    <source>
        <dbReference type="ARBA" id="ARBA00004167"/>
    </source>
</evidence>
<feature type="region of interest" description="Disordered" evidence="9">
    <location>
        <begin position="461"/>
        <end position="488"/>
    </location>
</feature>
<dbReference type="Pfam" id="PF00067">
    <property type="entry name" value="p450"/>
    <property type="match status" value="1"/>
</dbReference>
<evidence type="ECO:0000256" key="7">
    <source>
        <dbReference type="PIRSR" id="PIRSR602401-1"/>
    </source>
</evidence>
<dbReference type="PRINTS" id="PR00385">
    <property type="entry name" value="P450"/>
</dbReference>
<evidence type="ECO:0000256" key="9">
    <source>
        <dbReference type="SAM" id="MobiDB-lite"/>
    </source>
</evidence>
<reference evidence="11" key="1">
    <citation type="submission" date="2024-07" db="EMBL/GenBank/DDBJ databases">
        <title>Two chromosome-level genome assemblies of Korean endemic species Abeliophyllum distichum and Forsythia ovata (Oleaceae).</title>
        <authorList>
            <person name="Jang H."/>
        </authorList>
    </citation>
    <scope>NUCLEOTIDE SEQUENCE [LARGE SCALE GENOMIC DNA]</scope>
</reference>
<keyword evidence="11" id="KW-1185">Reference proteome</keyword>
<organism evidence="10 11">
    <name type="scientific">Abeliophyllum distichum</name>
    <dbReference type="NCBI Taxonomy" id="126358"/>
    <lineage>
        <taxon>Eukaryota</taxon>
        <taxon>Viridiplantae</taxon>
        <taxon>Streptophyta</taxon>
        <taxon>Embryophyta</taxon>
        <taxon>Tracheophyta</taxon>
        <taxon>Spermatophyta</taxon>
        <taxon>Magnoliopsida</taxon>
        <taxon>eudicotyledons</taxon>
        <taxon>Gunneridae</taxon>
        <taxon>Pentapetalae</taxon>
        <taxon>asterids</taxon>
        <taxon>lamiids</taxon>
        <taxon>Lamiales</taxon>
        <taxon>Oleaceae</taxon>
        <taxon>Forsythieae</taxon>
        <taxon>Abeliophyllum</taxon>
    </lineage>
</organism>
<dbReference type="AlphaFoldDB" id="A0ABD1QI57"/>
<dbReference type="GO" id="GO:0016020">
    <property type="term" value="C:membrane"/>
    <property type="evidence" value="ECO:0007669"/>
    <property type="project" value="UniProtKB-SubCell"/>
</dbReference>
<evidence type="ECO:0000256" key="1">
    <source>
        <dbReference type="ARBA" id="ARBA00001971"/>
    </source>
</evidence>
<dbReference type="Proteomes" id="UP001604336">
    <property type="component" value="Unassembled WGS sequence"/>
</dbReference>
<comment type="caution">
    <text evidence="10">The sequence shown here is derived from an EMBL/GenBank/DDBJ whole genome shotgun (WGS) entry which is preliminary data.</text>
</comment>
<comment type="similarity">
    <text evidence="3 8">Belongs to the cytochrome P450 family.</text>
</comment>
<dbReference type="Gene3D" id="1.10.630.10">
    <property type="entry name" value="Cytochrome P450"/>
    <property type="match status" value="1"/>
</dbReference>
<keyword evidence="8" id="KW-0503">Monooxygenase</keyword>
<dbReference type="EMBL" id="JBFOLK010000011">
    <property type="protein sequence ID" value="KAL2475895.1"/>
    <property type="molecule type" value="Genomic_DNA"/>
</dbReference>
<accession>A0ABD1QI57</accession>
<evidence type="ECO:0000313" key="10">
    <source>
        <dbReference type="EMBL" id="KAL2475895.1"/>
    </source>
</evidence>
<evidence type="ECO:0000313" key="11">
    <source>
        <dbReference type="Proteomes" id="UP001604336"/>
    </source>
</evidence>
<proteinExistence type="inferred from homology"/>
<comment type="subcellular location">
    <subcellularLocation>
        <location evidence="2">Membrane</location>
        <topology evidence="2">Single-pass membrane protein</topology>
    </subcellularLocation>
</comment>
<comment type="cofactor">
    <cofactor evidence="1 7">
        <name>heme</name>
        <dbReference type="ChEBI" id="CHEBI:30413"/>
    </cofactor>
</comment>
<dbReference type="CDD" id="cd11064">
    <property type="entry name" value="CYP86A"/>
    <property type="match status" value="1"/>
</dbReference>
<evidence type="ECO:0000256" key="5">
    <source>
        <dbReference type="ARBA" id="ARBA00023002"/>
    </source>
</evidence>
<gene>
    <name evidence="10" type="ORF">Adt_36631</name>
</gene>
<evidence type="ECO:0000256" key="4">
    <source>
        <dbReference type="ARBA" id="ARBA00022723"/>
    </source>
</evidence>
<evidence type="ECO:0000256" key="6">
    <source>
        <dbReference type="ARBA" id="ARBA00023004"/>
    </source>
</evidence>
<dbReference type="PROSITE" id="PS00086">
    <property type="entry name" value="CYTOCHROME_P450"/>
    <property type="match status" value="1"/>
</dbReference>
<name>A0ABD1QI57_9LAMI</name>
<dbReference type="SUPFAM" id="SSF48264">
    <property type="entry name" value="Cytochrome P450"/>
    <property type="match status" value="1"/>
</dbReference>
<sequence>MLPGILRNAHRIHDFATDMLGESGGTFEVKGPWFGDMDMVVTCDPANIHYILSKNFANYPKGPEFRKIFDILGDGIFNADSELWEFHRRTTLSIMSNAKFHTFLERVVWHKVEHGLIPVLDYFVERGIEVDLQDIFQRFTFDSICKLVLNYDPGSLSTDLPYIPCEKAFNDAVEALLHRHILPESIWKLQKWLGIGKEKKLIKAWEAFDQFLYPCISQHKVIEEQDDNFDFITAFRKACKETNVASGDSIEFLRDTFLNLMLAGRDTTSTSLTWLLWLISTNPSAETKILDEIEAKLHAKKDKKWRLFDIEESRKLVYLHGAICESLRLFPPVAFEHKAPVQADIIPSGHCIHQNKKVLLSFYSMGRMEKIWGKDCSEFKPERWISDERGGIKHEPSFKFPAFNAGPRTCLGKDMSFIQMKMVAATIIYNYHIQVGENHAVSPSDSIIIQMKHGLKVRTRSAGDGAAGGVSLQRQRRRRNHVTPGKVPSPLGGLAAAAARCLIATSRYHLRVNISVQRLNIDVVLGNSAASTISANINSIAMLNGSNFKDWKENVLIVLGCMDLDLAIRIEKLASLTDASSPDDRRNFEK</sequence>
<keyword evidence="6 7" id="KW-0408">Iron</keyword>
<feature type="binding site" description="axial binding residue" evidence="7">
    <location>
        <position position="410"/>
    </location>
    <ligand>
        <name>heme</name>
        <dbReference type="ChEBI" id="CHEBI:30413"/>
    </ligand>
    <ligandPart>
        <name>Fe</name>
        <dbReference type="ChEBI" id="CHEBI:18248"/>
    </ligandPart>
</feature>
<keyword evidence="4 7" id="KW-0479">Metal-binding</keyword>
<evidence type="ECO:0000256" key="8">
    <source>
        <dbReference type="RuleBase" id="RU000461"/>
    </source>
</evidence>
<keyword evidence="5 8" id="KW-0560">Oxidoreductase</keyword>
<dbReference type="GO" id="GO:0046872">
    <property type="term" value="F:metal ion binding"/>
    <property type="evidence" value="ECO:0007669"/>
    <property type="project" value="UniProtKB-KW"/>
</dbReference>
<dbReference type="InterPro" id="IPR036396">
    <property type="entry name" value="Cyt_P450_sf"/>
</dbReference>
<dbReference type="GO" id="GO:0006629">
    <property type="term" value="P:lipid metabolic process"/>
    <property type="evidence" value="ECO:0007669"/>
    <property type="project" value="UniProtKB-ARBA"/>
</dbReference>
<dbReference type="GO" id="GO:0004497">
    <property type="term" value="F:monooxygenase activity"/>
    <property type="evidence" value="ECO:0007669"/>
    <property type="project" value="UniProtKB-KW"/>
</dbReference>
<dbReference type="PANTHER" id="PTHR24296">
    <property type="entry name" value="CYTOCHROME P450"/>
    <property type="match status" value="1"/>
</dbReference>
<dbReference type="PRINTS" id="PR00463">
    <property type="entry name" value="EP450I"/>
</dbReference>
<dbReference type="InterPro" id="IPR017972">
    <property type="entry name" value="Cyt_P450_CS"/>
</dbReference>
<protein>
    <submittedName>
        <fullName evidence="10">Cytochrome</fullName>
    </submittedName>
</protein>
<evidence type="ECO:0000256" key="3">
    <source>
        <dbReference type="ARBA" id="ARBA00010617"/>
    </source>
</evidence>